<dbReference type="EMBL" id="BQKY01000003">
    <property type="protein sequence ID" value="GJN88289.1"/>
    <property type="molecule type" value="Genomic_DNA"/>
</dbReference>
<name>A0AAV5GEH1_9BASI</name>
<evidence type="ECO:0000313" key="2">
    <source>
        <dbReference type="Proteomes" id="UP001342314"/>
    </source>
</evidence>
<accession>A0AAV5GEH1</accession>
<dbReference type="AlphaFoldDB" id="A0AAV5GEH1"/>
<sequence>MHALFYPGLALVHEHILDGLAHPHVHALLPLMYTSRYWHGLVTRWLVALFQRPPVKTPHRPGDPELTLRPGDGFLKICQRDVPMADFGPTLHVNDPRRMLSSMRDDPIRRAFWDNSQPEPEALLHITEFDSTTRICTFTPVDRRTNGVFGFPMSLFTDRATGRIPAGCDSLPPVFQLVSSHWFRPALDGQNSFFGLQLAARPDLHPSRHPVFWPKAAEQRGDVFIDREHRCTNGWVVSYVARREDSSIDSPPPGGWDAWVDVALVLKSIKVPLIDLFVPPVTARDDFALAGWYDDDDNDEAIEAYLAEEYVVSYLGVQRELELAREHEARGGVI</sequence>
<organism evidence="1 2">
    <name type="scientific">Rhodotorula paludigena</name>
    <dbReference type="NCBI Taxonomy" id="86838"/>
    <lineage>
        <taxon>Eukaryota</taxon>
        <taxon>Fungi</taxon>
        <taxon>Dikarya</taxon>
        <taxon>Basidiomycota</taxon>
        <taxon>Pucciniomycotina</taxon>
        <taxon>Microbotryomycetes</taxon>
        <taxon>Sporidiobolales</taxon>
        <taxon>Sporidiobolaceae</taxon>
        <taxon>Rhodotorula</taxon>
    </lineage>
</organism>
<proteinExistence type="predicted"/>
<protein>
    <submittedName>
        <fullName evidence="1">Uncharacterized protein</fullName>
    </submittedName>
</protein>
<keyword evidence="2" id="KW-1185">Reference proteome</keyword>
<gene>
    <name evidence="1" type="ORF">Rhopal_001254-T1</name>
</gene>
<dbReference type="Proteomes" id="UP001342314">
    <property type="component" value="Unassembled WGS sequence"/>
</dbReference>
<comment type="caution">
    <text evidence="1">The sequence shown here is derived from an EMBL/GenBank/DDBJ whole genome shotgun (WGS) entry which is preliminary data.</text>
</comment>
<reference evidence="1 2" key="1">
    <citation type="submission" date="2021-12" db="EMBL/GenBank/DDBJ databases">
        <title>High titer production of polyol ester of fatty acids by Rhodotorula paludigena BS15 towards product separation-free biomass refinery.</title>
        <authorList>
            <person name="Mano J."/>
            <person name="Ono H."/>
            <person name="Tanaka T."/>
            <person name="Naito K."/>
            <person name="Sushida H."/>
            <person name="Ike M."/>
            <person name="Tokuyasu K."/>
            <person name="Kitaoka M."/>
        </authorList>
    </citation>
    <scope>NUCLEOTIDE SEQUENCE [LARGE SCALE GENOMIC DNA]</scope>
    <source>
        <strain evidence="1 2">BS15</strain>
    </source>
</reference>
<evidence type="ECO:0000313" key="1">
    <source>
        <dbReference type="EMBL" id="GJN88289.1"/>
    </source>
</evidence>